<evidence type="ECO:0000313" key="3">
    <source>
        <dbReference type="Proteomes" id="UP000034883"/>
    </source>
</evidence>
<reference evidence="2 3" key="1">
    <citation type="submission" date="2015-03" db="EMBL/GenBank/DDBJ databases">
        <title>Genome assembly of Sandaracinus amylolyticus DSM 53668.</title>
        <authorList>
            <person name="Sharma G."/>
            <person name="Subramanian S."/>
        </authorList>
    </citation>
    <scope>NUCLEOTIDE SEQUENCE [LARGE SCALE GENOMIC DNA]</scope>
    <source>
        <strain evidence="2 3">DSM 53668</strain>
    </source>
</reference>
<sequence length="238" mass="26474">MLVFLLALRNRSIASALARYGFDGDELKLGWNLLSNLSRGRLDVVITASPKLVDDVDAFENEWFPIAIATLQHKHPEAHELLFRNITQTTGAGAVINVRTFLERLDRLTKPKSEGGLGREGKAAMDLLAKRGLTPDVIAPVKRTLEEVAQIEPALEPERDPEDDATAEREMWEWYLQWSAIARVAVKERRLLKAMGFLQTSTGAVIEPDLEEEEDEDEGGEGDEDGGEEEEKPETPAA</sequence>
<protein>
    <submittedName>
        <fullName evidence="2">Uncharacterized protein</fullName>
    </submittedName>
</protein>
<accession>A0A0F6YM11</accession>
<dbReference type="AlphaFoldDB" id="A0A0F6YM11"/>
<feature type="region of interest" description="Disordered" evidence="1">
    <location>
        <begin position="201"/>
        <end position="238"/>
    </location>
</feature>
<dbReference type="KEGG" id="samy:DB32_007977"/>
<gene>
    <name evidence="2" type="ORF">DB32_007977</name>
</gene>
<proteinExistence type="predicted"/>
<organism evidence="2 3">
    <name type="scientific">Sandaracinus amylolyticus</name>
    <dbReference type="NCBI Taxonomy" id="927083"/>
    <lineage>
        <taxon>Bacteria</taxon>
        <taxon>Pseudomonadati</taxon>
        <taxon>Myxococcota</taxon>
        <taxon>Polyangia</taxon>
        <taxon>Polyangiales</taxon>
        <taxon>Sandaracinaceae</taxon>
        <taxon>Sandaracinus</taxon>
    </lineage>
</organism>
<dbReference type="Proteomes" id="UP000034883">
    <property type="component" value="Chromosome"/>
</dbReference>
<keyword evidence="3" id="KW-1185">Reference proteome</keyword>
<name>A0A0F6YM11_9BACT</name>
<evidence type="ECO:0000256" key="1">
    <source>
        <dbReference type="SAM" id="MobiDB-lite"/>
    </source>
</evidence>
<feature type="compositionally biased region" description="Acidic residues" evidence="1">
    <location>
        <begin position="208"/>
        <end position="232"/>
    </location>
</feature>
<evidence type="ECO:0000313" key="2">
    <source>
        <dbReference type="EMBL" id="AKF10828.1"/>
    </source>
</evidence>
<dbReference type="EMBL" id="CP011125">
    <property type="protein sequence ID" value="AKF10828.1"/>
    <property type="molecule type" value="Genomic_DNA"/>
</dbReference>